<evidence type="ECO:0000256" key="1">
    <source>
        <dbReference type="SAM" id="MobiDB-lite"/>
    </source>
</evidence>
<dbReference type="Proteomes" id="UP000708208">
    <property type="component" value="Unassembled WGS sequence"/>
</dbReference>
<dbReference type="EMBL" id="CAJVCH010157731">
    <property type="protein sequence ID" value="CAG7728055.1"/>
    <property type="molecule type" value="Genomic_DNA"/>
</dbReference>
<comment type="caution">
    <text evidence="2">The sequence shown here is derived from an EMBL/GenBank/DDBJ whole genome shotgun (WGS) entry which is preliminary data.</text>
</comment>
<keyword evidence="3" id="KW-1185">Reference proteome</keyword>
<protein>
    <submittedName>
        <fullName evidence="2">Uncharacterized protein</fullName>
    </submittedName>
</protein>
<name>A0A8J2JWE2_9HEXA</name>
<evidence type="ECO:0000313" key="3">
    <source>
        <dbReference type="Proteomes" id="UP000708208"/>
    </source>
</evidence>
<proteinExistence type="predicted"/>
<feature type="region of interest" description="Disordered" evidence="1">
    <location>
        <begin position="1"/>
        <end position="20"/>
    </location>
</feature>
<gene>
    <name evidence="2" type="ORF">AFUS01_LOCUS16865</name>
</gene>
<feature type="non-terminal residue" evidence="2">
    <location>
        <position position="1"/>
    </location>
</feature>
<evidence type="ECO:0000313" key="2">
    <source>
        <dbReference type="EMBL" id="CAG7728055.1"/>
    </source>
</evidence>
<reference evidence="2" key="1">
    <citation type="submission" date="2021-06" db="EMBL/GenBank/DDBJ databases">
        <authorList>
            <person name="Hodson N. C."/>
            <person name="Mongue J. A."/>
            <person name="Jaron S. K."/>
        </authorList>
    </citation>
    <scope>NUCLEOTIDE SEQUENCE</scope>
</reference>
<sequence>RNERDALTTQPPLPGGMGTVVRNSSVAFTLKYQ</sequence>
<organism evidence="2 3">
    <name type="scientific">Allacma fusca</name>
    <dbReference type="NCBI Taxonomy" id="39272"/>
    <lineage>
        <taxon>Eukaryota</taxon>
        <taxon>Metazoa</taxon>
        <taxon>Ecdysozoa</taxon>
        <taxon>Arthropoda</taxon>
        <taxon>Hexapoda</taxon>
        <taxon>Collembola</taxon>
        <taxon>Symphypleona</taxon>
        <taxon>Sminthuridae</taxon>
        <taxon>Allacma</taxon>
    </lineage>
</organism>
<accession>A0A8J2JWE2</accession>
<dbReference type="AlphaFoldDB" id="A0A8J2JWE2"/>